<dbReference type="PANTHER" id="PTHR14315">
    <property type="entry name" value="SPOT14 FAMILY MEMBER"/>
    <property type="match status" value="1"/>
</dbReference>
<dbReference type="Pfam" id="PF07084">
    <property type="entry name" value="Spot_14"/>
    <property type="match status" value="1"/>
</dbReference>
<dbReference type="Proteomes" id="UP000729913">
    <property type="component" value="Unassembled WGS sequence"/>
</dbReference>
<keyword evidence="3" id="KW-1185">Reference proteome</keyword>
<dbReference type="PANTHER" id="PTHR14315:SF17">
    <property type="entry name" value="MIP21584P"/>
    <property type="match status" value="1"/>
</dbReference>
<dbReference type="AlphaFoldDB" id="A0A8J5QYU0"/>
<dbReference type="OrthoDB" id="5951908at2759"/>
<name>A0A8J5QYU0_9HYME</name>
<feature type="compositionally biased region" description="Low complexity" evidence="1">
    <location>
        <begin position="171"/>
        <end position="189"/>
    </location>
</feature>
<reference evidence="2" key="2">
    <citation type="submission" date="2021-04" db="EMBL/GenBank/DDBJ databases">
        <title>Genome-wide patterns of bracovirus chromosomal integration into multiple host tissues during parasitism.</title>
        <authorList>
            <person name="Chebbi M.A.C."/>
        </authorList>
    </citation>
    <scope>NUCLEOTIDE SEQUENCE</scope>
    <source>
        <tissue evidence="2">Whole body</tissue>
    </source>
</reference>
<dbReference type="EMBL" id="JAAOIC020000002">
    <property type="protein sequence ID" value="KAG8042703.1"/>
    <property type="molecule type" value="Genomic_DNA"/>
</dbReference>
<organism evidence="2 3">
    <name type="scientific">Cotesia typhae</name>
    <dbReference type="NCBI Taxonomy" id="2053667"/>
    <lineage>
        <taxon>Eukaryota</taxon>
        <taxon>Metazoa</taxon>
        <taxon>Ecdysozoa</taxon>
        <taxon>Arthropoda</taxon>
        <taxon>Hexapoda</taxon>
        <taxon>Insecta</taxon>
        <taxon>Pterygota</taxon>
        <taxon>Neoptera</taxon>
        <taxon>Endopterygota</taxon>
        <taxon>Hymenoptera</taxon>
        <taxon>Apocrita</taxon>
        <taxon>Ichneumonoidea</taxon>
        <taxon>Braconidae</taxon>
        <taxon>Microgastrinae</taxon>
        <taxon>Cotesia</taxon>
    </lineage>
</organism>
<evidence type="ECO:0008006" key="4">
    <source>
        <dbReference type="Google" id="ProtNLM"/>
    </source>
</evidence>
<accession>A0A8J5QYU0</accession>
<feature type="region of interest" description="Disordered" evidence="1">
    <location>
        <begin position="168"/>
        <end position="208"/>
    </location>
</feature>
<feature type="region of interest" description="Disordered" evidence="1">
    <location>
        <begin position="135"/>
        <end position="155"/>
    </location>
</feature>
<gene>
    <name evidence="2" type="ORF">G9C98_005338</name>
</gene>
<evidence type="ECO:0000313" key="3">
    <source>
        <dbReference type="Proteomes" id="UP000729913"/>
    </source>
</evidence>
<reference evidence="2" key="1">
    <citation type="submission" date="2020-03" db="EMBL/GenBank/DDBJ databases">
        <authorList>
            <person name="Chebbi M.A."/>
            <person name="Drezen J.M."/>
        </authorList>
    </citation>
    <scope>NUCLEOTIDE SEQUENCE</scope>
    <source>
        <tissue evidence="2">Whole body</tissue>
    </source>
</reference>
<feature type="compositionally biased region" description="Acidic residues" evidence="1">
    <location>
        <begin position="190"/>
        <end position="206"/>
    </location>
</feature>
<protein>
    <recommendedName>
        <fullName evidence="4">Mid1-interacting protein 1</fullName>
    </recommendedName>
</protein>
<dbReference type="InterPro" id="IPR009786">
    <property type="entry name" value="Spot_14"/>
</dbReference>
<proteinExistence type="predicted"/>
<evidence type="ECO:0000256" key="1">
    <source>
        <dbReference type="SAM" id="MobiDB-lite"/>
    </source>
</evidence>
<evidence type="ECO:0000313" key="2">
    <source>
        <dbReference type="EMBL" id="KAG8042703.1"/>
    </source>
</evidence>
<sequence>MINYSSDLSTSVENNRTQMRRITWNDEAEFSNASILNSMEKFVKAVNEMDETILVPSRLLDLAVGDAGDTVCQKGKSTIKDTMPNTDLYRLYNIVNTLKVELLWSQKSSIEAQDEETEEEETNCQQIIKYGVNNLTVSSPPVSPPTPSTITGSEKSGEVAAVRLGHTRCPSTTSMQSASSVISSLSSSDSDSDMGVENDSGLESEDQPDRLANQAAENFRRHLRGLHRSIKRMTQAAEYLALRYQADVGGPV</sequence>
<dbReference type="GO" id="GO:0046890">
    <property type="term" value="P:regulation of lipid biosynthetic process"/>
    <property type="evidence" value="ECO:0007669"/>
    <property type="project" value="TreeGrafter"/>
</dbReference>
<dbReference type="GO" id="GO:0005829">
    <property type="term" value="C:cytosol"/>
    <property type="evidence" value="ECO:0007669"/>
    <property type="project" value="TreeGrafter"/>
</dbReference>
<comment type="caution">
    <text evidence="2">The sequence shown here is derived from an EMBL/GenBank/DDBJ whole genome shotgun (WGS) entry which is preliminary data.</text>
</comment>